<gene>
    <name evidence="4" type="primary">yncA</name>
    <name evidence="4" type="ORF">TRIHO_40390</name>
</gene>
<evidence type="ECO:0000313" key="4">
    <source>
        <dbReference type="EMBL" id="KUP91110.1"/>
    </source>
</evidence>
<accession>A0A132BTN4</accession>
<keyword evidence="5" id="KW-1185">Reference proteome</keyword>
<dbReference type="OrthoDB" id="5459937at2"/>
<proteinExistence type="predicted"/>
<keyword evidence="2 4" id="KW-0012">Acyltransferase</keyword>
<feature type="domain" description="N-acetyltransferase" evidence="3">
    <location>
        <begin position="3"/>
        <end position="170"/>
    </location>
</feature>
<dbReference type="Gene3D" id="3.40.630.30">
    <property type="match status" value="1"/>
</dbReference>
<dbReference type="GO" id="GO:0016747">
    <property type="term" value="F:acyltransferase activity, transferring groups other than amino-acyl groups"/>
    <property type="evidence" value="ECO:0007669"/>
    <property type="project" value="InterPro"/>
</dbReference>
<dbReference type="AlphaFoldDB" id="A0A132BTN4"/>
<dbReference type="Proteomes" id="UP000068382">
    <property type="component" value="Unassembled WGS sequence"/>
</dbReference>
<dbReference type="PANTHER" id="PTHR43072:SF23">
    <property type="entry name" value="UPF0039 PROTEIN C11D3.02C"/>
    <property type="match status" value="1"/>
</dbReference>
<organism evidence="4 5">
    <name type="scientific">Tritonibacter horizontis</name>
    <dbReference type="NCBI Taxonomy" id="1768241"/>
    <lineage>
        <taxon>Bacteria</taxon>
        <taxon>Pseudomonadati</taxon>
        <taxon>Pseudomonadota</taxon>
        <taxon>Alphaproteobacteria</taxon>
        <taxon>Rhodobacterales</taxon>
        <taxon>Paracoccaceae</taxon>
        <taxon>Tritonibacter</taxon>
    </lineage>
</organism>
<reference evidence="4 5" key="1">
    <citation type="submission" date="2015-12" db="EMBL/GenBank/DDBJ databases">
        <title>Genome sequence of the marine Rhodobacteraceae strain O3.65, Candidatus Tritonibacter horizontis.</title>
        <authorList>
            <person name="Poehlein A."/>
            <person name="Giebel H.A."/>
            <person name="Voget S."/>
            <person name="Brinkhoff T."/>
        </authorList>
    </citation>
    <scope>NUCLEOTIDE SEQUENCE [LARGE SCALE GENOMIC DNA]</scope>
    <source>
        <strain evidence="4 5">O3.65</strain>
    </source>
</reference>
<evidence type="ECO:0000256" key="2">
    <source>
        <dbReference type="ARBA" id="ARBA00023315"/>
    </source>
</evidence>
<protein>
    <submittedName>
        <fullName evidence="4">N-acyltransferase YncA</fullName>
        <ecNumber evidence="4">2.3.1.-</ecNumber>
    </submittedName>
</protein>
<dbReference type="RefSeq" id="WP_068248092.1">
    <property type="nucleotide sequence ID" value="NZ_LPUY01000118.1"/>
</dbReference>
<name>A0A132BTN4_9RHOB</name>
<dbReference type="EC" id="2.3.1.-" evidence="4"/>
<dbReference type="CDD" id="cd04301">
    <property type="entry name" value="NAT_SF"/>
    <property type="match status" value="1"/>
</dbReference>
<evidence type="ECO:0000256" key="1">
    <source>
        <dbReference type="ARBA" id="ARBA00022679"/>
    </source>
</evidence>
<evidence type="ECO:0000313" key="5">
    <source>
        <dbReference type="Proteomes" id="UP000068382"/>
    </source>
</evidence>
<dbReference type="InterPro" id="IPR016181">
    <property type="entry name" value="Acyl_CoA_acyltransferase"/>
</dbReference>
<evidence type="ECO:0000259" key="3">
    <source>
        <dbReference type="PROSITE" id="PS51186"/>
    </source>
</evidence>
<dbReference type="PANTHER" id="PTHR43072">
    <property type="entry name" value="N-ACETYLTRANSFERASE"/>
    <property type="match status" value="1"/>
</dbReference>
<keyword evidence="1 4" id="KW-0808">Transferase</keyword>
<comment type="caution">
    <text evidence="4">The sequence shown here is derived from an EMBL/GenBank/DDBJ whole genome shotgun (WGS) entry which is preliminary data.</text>
</comment>
<dbReference type="SUPFAM" id="SSF55729">
    <property type="entry name" value="Acyl-CoA N-acyltransferases (Nat)"/>
    <property type="match status" value="1"/>
</dbReference>
<dbReference type="Pfam" id="PF13420">
    <property type="entry name" value="Acetyltransf_4"/>
    <property type="match status" value="1"/>
</dbReference>
<sequence length="175" mass="18736">MTVILRRAEGADAPAIADLHGEIVETSLATFTTDRRPLSTWRELIETERRVLVATAAAEAEATDAAEAFLGFAAISGFRSGPGYAQTGELSIYLTKAAQGCGTGRKLLAELENLARDEGLHVLVAAISSANPAAEAFHTACGYRVVGRLPEVGLKWGRWLDLVLMQKNLRERGTA</sequence>
<dbReference type="EMBL" id="LPUY01000118">
    <property type="protein sequence ID" value="KUP91110.1"/>
    <property type="molecule type" value="Genomic_DNA"/>
</dbReference>
<dbReference type="InterPro" id="IPR000182">
    <property type="entry name" value="GNAT_dom"/>
</dbReference>
<dbReference type="PROSITE" id="PS51186">
    <property type="entry name" value="GNAT"/>
    <property type="match status" value="1"/>
</dbReference>